<protein>
    <submittedName>
        <fullName evidence="1">Chloramphenicol acetyltransferase</fullName>
    </submittedName>
</protein>
<dbReference type="InterPro" id="IPR001707">
    <property type="entry name" value="Cmp_AcTrfase"/>
</dbReference>
<dbReference type="EMBL" id="JAEMEF010000009">
    <property type="protein sequence ID" value="MBL7560247.1"/>
    <property type="molecule type" value="Genomic_DNA"/>
</dbReference>
<dbReference type="Proteomes" id="UP000605013">
    <property type="component" value="Unassembled WGS sequence"/>
</dbReference>
<evidence type="ECO:0000313" key="2">
    <source>
        <dbReference type="Proteomes" id="UP000605013"/>
    </source>
</evidence>
<reference evidence="1 2" key="1">
    <citation type="submission" date="2020-12" db="EMBL/GenBank/DDBJ databases">
        <title>Olleya sediminilitoris sp. nov., isolated from a tidal flat.</title>
        <authorList>
            <person name="Park S."/>
            <person name="Yoon J.-H."/>
        </authorList>
    </citation>
    <scope>NUCLEOTIDE SEQUENCE [LARGE SCALE GENOMIC DNA]</scope>
    <source>
        <strain evidence="1 2">YSTF-M6</strain>
    </source>
</reference>
<dbReference type="Pfam" id="PF00302">
    <property type="entry name" value="CAT"/>
    <property type="match status" value="1"/>
</dbReference>
<dbReference type="SUPFAM" id="SSF52777">
    <property type="entry name" value="CoA-dependent acyltransferases"/>
    <property type="match status" value="1"/>
</dbReference>
<proteinExistence type="predicted"/>
<sequence>MKTLDINTWNRKQHFEHFSKLKDPYFGVTIPFDVSKAYAYAKVNNVSFFGVYLHACMTAINAIENFKYRIVDDAIQICDTIHASATIIRSDKTFGFSFINYDTDLNVFLSNLSAEKRRIENSHDLFPPVNANNCIHCSALPWVNFSGHKEPTSGAVESVPKLAFAKAIKDNDQLMMNVAISVNHALVDGYHIGLFSELFQEQLNK</sequence>
<dbReference type="RefSeq" id="WP_203000751.1">
    <property type="nucleotide sequence ID" value="NZ_JAEMEF010000009.1"/>
</dbReference>
<evidence type="ECO:0000313" key="1">
    <source>
        <dbReference type="EMBL" id="MBL7560247.1"/>
    </source>
</evidence>
<organism evidence="1 2">
    <name type="scientific">Olleya sediminilitoris</name>
    <dbReference type="NCBI Taxonomy" id="2795739"/>
    <lineage>
        <taxon>Bacteria</taxon>
        <taxon>Pseudomonadati</taxon>
        <taxon>Bacteroidota</taxon>
        <taxon>Flavobacteriia</taxon>
        <taxon>Flavobacteriales</taxon>
        <taxon>Flavobacteriaceae</taxon>
    </lineage>
</organism>
<dbReference type="Gene3D" id="3.30.559.10">
    <property type="entry name" value="Chloramphenicol acetyltransferase-like domain"/>
    <property type="match status" value="1"/>
</dbReference>
<accession>A0ABS1WMA2</accession>
<dbReference type="PANTHER" id="PTHR38474:SF1">
    <property type="entry name" value="SLR0299 PROTEIN"/>
    <property type="match status" value="1"/>
</dbReference>
<dbReference type="InterPro" id="IPR023213">
    <property type="entry name" value="CAT-like_dom_sf"/>
</dbReference>
<gene>
    <name evidence="1" type="ORF">JAO71_10590</name>
</gene>
<name>A0ABS1WMA2_9FLAO</name>
<dbReference type="SMART" id="SM01059">
    <property type="entry name" value="CAT"/>
    <property type="match status" value="1"/>
</dbReference>
<comment type="caution">
    <text evidence="1">The sequence shown here is derived from an EMBL/GenBank/DDBJ whole genome shotgun (WGS) entry which is preliminary data.</text>
</comment>
<keyword evidence="2" id="KW-1185">Reference proteome</keyword>
<dbReference type="PANTHER" id="PTHR38474">
    <property type="entry name" value="SLR0299 PROTEIN"/>
    <property type="match status" value="1"/>
</dbReference>